<feature type="domain" description="Histidine kinase" evidence="5">
    <location>
        <begin position="478"/>
        <end position="567"/>
    </location>
</feature>
<dbReference type="KEGG" id="seme:MIZ01_1917"/>
<keyword evidence="7" id="KW-1185">Reference proteome</keyword>
<dbReference type="Proteomes" id="UP001320326">
    <property type="component" value="Chromosome"/>
</dbReference>
<dbReference type="CDD" id="cd16917">
    <property type="entry name" value="HATPase_UhpB-NarQ-NarX-like"/>
    <property type="match status" value="1"/>
</dbReference>
<dbReference type="Pfam" id="PF07730">
    <property type="entry name" value="HisKA_3"/>
    <property type="match status" value="1"/>
</dbReference>
<dbReference type="InterPro" id="IPR036890">
    <property type="entry name" value="HATPase_C_sf"/>
</dbReference>
<keyword evidence="2" id="KW-0418">Kinase</keyword>
<evidence type="ECO:0000256" key="2">
    <source>
        <dbReference type="ARBA" id="ARBA00022777"/>
    </source>
</evidence>
<evidence type="ECO:0000313" key="6">
    <source>
        <dbReference type="EMBL" id="BCK88116.1"/>
    </source>
</evidence>
<protein>
    <recommendedName>
        <fullName evidence="5">Histidine kinase domain-containing protein</fullName>
    </recommendedName>
</protein>
<evidence type="ECO:0000256" key="4">
    <source>
        <dbReference type="SAM" id="Phobius"/>
    </source>
</evidence>
<evidence type="ECO:0000256" key="3">
    <source>
        <dbReference type="ARBA" id="ARBA00023012"/>
    </source>
</evidence>
<dbReference type="GO" id="GO:0016020">
    <property type="term" value="C:membrane"/>
    <property type="evidence" value="ECO:0007669"/>
    <property type="project" value="InterPro"/>
</dbReference>
<keyword evidence="4" id="KW-0472">Membrane</keyword>
<reference evidence="6 7" key="1">
    <citation type="journal article" date="2022" name="Int. J. Syst. Evol. Microbiol.">
        <title>&lt;i&gt;Sideroxyarcus emersonii&lt;/i&gt; gen. nov. sp. nov., a neutrophilic, microaerobic iron- and thiosulfate-oxidizing bacterium isolated from iron-rich wetland sediment.</title>
        <authorList>
            <person name="Kato S."/>
            <person name="Itoh T."/>
            <person name="Iino T."/>
            <person name="Ohkuma M."/>
        </authorList>
    </citation>
    <scope>NUCLEOTIDE SEQUENCE [LARGE SCALE GENOMIC DNA]</scope>
    <source>
        <strain evidence="6 7">MIZ01</strain>
    </source>
</reference>
<dbReference type="EMBL" id="AP023423">
    <property type="protein sequence ID" value="BCK88116.1"/>
    <property type="molecule type" value="Genomic_DNA"/>
</dbReference>
<dbReference type="Gene3D" id="3.30.450.20">
    <property type="entry name" value="PAS domain"/>
    <property type="match status" value="2"/>
</dbReference>
<feature type="transmembrane region" description="Helical" evidence="4">
    <location>
        <begin position="317"/>
        <end position="341"/>
    </location>
</feature>
<dbReference type="GO" id="GO:0000155">
    <property type="term" value="F:phosphorelay sensor kinase activity"/>
    <property type="evidence" value="ECO:0007669"/>
    <property type="project" value="InterPro"/>
</dbReference>
<evidence type="ECO:0000313" key="7">
    <source>
        <dbReference type="Proteomes" id="UP001320326"/>
    </source>
</evidence>
<dbReference type="SUPFAM" id="SSF103190">
    <property type="entry name" value="Sensory domain-like"/>
    <property type="match status" value="1"/>
</dbReference>
<sequence length="567" mass="62168">MKYSRTQIALVTIVLIVVWNLVALFIANQYYLGQVQITIAQKTRLSSELASDLSDSIRRNLGFIAGIPDLLVQSERVKNALARFGTSGVPSPQPLAVRKKRWSDDPALRELSLYLRGVQGNLQVNLIYVVNAAGDCISAGNIDTLGSSIGSNYAEREFFHENMNGRPGMQYAVGKTTHIPGIFFAAPVMVKGRFVGAVVAKSEVPNLTAMIRQVSAFVTDRNGVIILANEKERELHALPGAPIEGVSEQDRFDRYRTTSFPLLQIEPWGDRRFAALFRVQGDTDPHIFSSKELPEYRMRVHIDTDVTEFHTLSRDRLWFAVLLGMAGSILILIASGTFLYVDSIKTAEAALKRASIAERRIIGVTEETQEKIGRELHDDLGQHLTGIAFISELLFQDLKKHGYPDHEAAARITTMINEAISKTRGLAQGLYPVELKGAGLQAMLGQIAFNVVSIYHIECEVVSGSEIEIDNPQVLINLFRITQEAVNNAIKHSGATRITIRISETPSNIELEIADNGSGIATGAADSSKGLGMHTMHYRASLLGASLRIAARPEGGTSVTVSLPRPE</sequence>
<keyword evidence="1" id="KW-0808">Transferase</keyword>
<dbReference type="RefSeq" id="WP_237246658.1">
    <property type="nucleotide sequence ID" value="NZ_AP023423.1"/>
</dbReference>
<accession>A0AAN2BZI2</accession>
<dbReference type="SMART" id="SM00387">
    <property type="entry name" value="HATPase_c"/>
    <property type="match status" value="1"/>
</dbReference>
<keyword evidence="4" id="KW-0812">Transmembrane</keyword>
<dbReference type="InterPro" id="IPR050482">
    <property type="entry name" value="Sensor_HK_TwoCompSys"/>
</dbReference>
<dbReference type="PANTHER" id="PTHR24421">
    <property type="entry name" value="NITRATE/NITRITE SENSOR PROTEIN NARX-RELATED"/>
    <property type="match status" value="1"/>
</dbReference>
<dbReference type="InterPro" id="IPR003594">
    <property type="entry name" value="HATPase_dom"/>
</dbReference>
<organism evidence="6 7">
    <name type="scientific">Sideroxyarcus emersonii</name>
    <dbReference type="NCBI Taxonomy" id="2764705"/>
    <lineage>
        <taxon>Bacteria</taxon>
        <taxon>Pseudomonadati</taxon>
        <taxon>Pseudomonadota</taxon>
        <taxon>Betaproteobacteria</taxon>
        <taxon>Nitrosomonadales</taxon>
        <taxon>Gallionellaceae</taxon>
        <taxon>Sideroxyarcus</taxon>
    </lineage>
</organism>
<dbReference type="PROSITE" id="PS50109">
    <property type="entry name" value="HIS_KIN"/>
    <property type="match status" value="1"/>
</dbReference>
<dbReference type="GO" id="GO:0046983">
    <property type="term" value="F:protein dimerization activity"/>
    <property type="evidence" value="ECO:0007669"/>
    <property type="project" value="InterPro"/>
</dbReference>
<name>A0AAN2BZI2_9PROT</name>
<dbReference type="Pfam" id="PF02518">
    <property type="entry name" value="HATPase_c"/>
    <property type="match status" value="1"/>
</dbReference>
<dbReference type="Gene3D" id="3.30.565.10">
    <property type="entry name" value="Histidine kinase-like ATPase, C-terminal domain"/>
    <property type="match status" value="1"/>
</dbReference>
<dbReference type="AlphaFoldDB" id="A0AAN2BZI2"/>
<keyword evidence="4" id="KW-1133">Transmembrane helix</keyword>
<dbReference type="SUPFAM" id="SSF55874">
    <property type="entry name" value="ATPase domain of HSP90 chaperone/DNA topoisomerase II/histidine kinase"/>
    <property type="match status" value="1"/>
</dbReference>
<evidence type="ECO:0000256" key="1">
    <source>
        <dbReference type="ARBA" id="ARBA00022679"/>
    </source>
</evidence>
<proteinExistence type="predicted"/>
<dbReference type="InterPro" id="IPR011712">
    <property type="entry name" value="Sig_transdc_His_kin_sub3_dim/P"/>
</dbReference>
<evidence type="ECO:0000259" key="5">
    <source>
        <dbReference type="PROSITE" id="PS50109"/>
    </source>
</evidence>
<feature type="transmembrane region" description="Helical" evidence="4">
    <location>
        <begin position="6"/>
        <end position="27"/>
    </location>
</feature>
<dbReference type="InterPro" id="IPR029151">
    <property type="entry name" value="Sensor-like_sf"/>
</dbReference>
<dbReference type="InterPro" id="IPR005467">
    <property type="entry name" value="His_kinase_dom"/>
</dbReference>
<keyword evidence="3" id="KW-0902">Two-component regulatory system</keyword>
<dbReference type="Gene3D" id="1.20.5.1930">
    <property type="match status" value="1"/>
</dbReference>
<gene>
    <name evidence="6" type="ORF">MIZ01_1917</name>
</gene>